<accession>A0A7T0LK39</accession>
<keyword evidence="2" id="KW-0472">Membrane</keyword>
<evidence type="ECO:0000256" key="1">
    <source>
        <dbReference type="SAM" id="MobiDB-lite"/>
    </source>
</evidence>
<sequence length="353" mass="37125">MRPAWVSLERTTTAARTTPSPQDSTAEPDEPTPPASSAAALFDQAESHPRPGRRPGRLRRRLTGALIVLLALAATFGAGALAIDALGLLDPRTEPTAAAPTPNPSVHTPTKPAIVVPDYTGFDPAHVIDDDVFFDSSSMTLEEVTAFIDRVNKGCTPGDDGTPCLSEAVFTTEDYEPGPGCAGGYTGVEGETAAQVIVNVATSCGVSPRVLLTLIQKEQSLLTASGESLSAHDYEAAAGYDCPDGGTCDPEHAGFFRQVYGAAAQFQRYHQDPQAYEVIAGETATLGYAPTAACGTGEVTPLNQATAGLYNYTPYLLNDAAWDGGDACTTWGTLNFYGYYRTWFGDPTPSTAD</sequence>
<keyword evidence="2" id="KW-1133">Transmembrane helix</keyword>
<dbReference type="Proteomes" id="UP000594637">
    <property type="component" value="Chromosome"/>
</dbReference>
<proteinExistence type="predicted"/>
<dbReference type="RefSeq" id="WP_166857249.1">
    <property type="nucleotide sequence ID" value="NZ_CP063989.1"/>
</dbReference>
<keyword evidence="4" id="KW-1185">Reference proteome</keyword>
<dbReference type="AlphaFoldDB" id="A0A7T0LK39"/>
<keyword evidence="2" id="KW-0812">Transmembrane</keyword>
<evidence type="ECO:0008006" key="5">
    <source>
        <dbReference type="Google" id="ProtNLM"/>
    </source>
</evidence>
<reference evidence="3 4" key="1">
    <citation type="submission" date="2020-11" db="EMBL/GenBank/DDBJ databases">
        <title>Actinomyces sp. ZJ750.</title>
        <authorList>
            <person name="Zhou J."/>
        </authorList>
    </citation>
    <scope>NUCLEOTIDE SEQUENCE [LARGE SCALE GENOMIC DNA]</scope>
    <source>
        <strain evidence="3 4">ZJ750</strain>
    </source>
</reference>
<gene>
    <name evidence="3" type="ORF">ID810_10985</name>
</gene>
<evidence type="ECO:0000256" key="2">
    <source>
        <dbReference type="SAM" id="Phobius"/>
    </source>
</evidence>
<feature type="transmembrane region" description="Helical" evidence="2">
    <location>
        <begin position="62"/>
        <end position="83"/>
    </location>
</feature>
<evidence type="ECO:0000313" key="3">
    <source>
        <dbReference type="EMBL" id="QPL05227.1"/>
    </source>
</evidence>
<protein>
    <recommendedName>
        <fullName evidence="5">Hemagglutinin</fullName>
    </recommendedName>
</protein>
<feature type="region of interest" description="Disordered" evidence="1">
    <location>
        <begin position="1"/>
        <end position="57"/>
    </location>
</feature>
<evidence type="ECO:0000313" key="4">
    <source>
        <dbReference type="Proteomes" id="UP000594637"/>
    </source>
</evidence>
<dbReference type="EMBL" id="CP063989">
    <property type="protein sequence ID" value="QPL05227.1"/>
    <property type="molecule type" value="Genomic_DNA"/>
</dbReference>
<organism evidence="3 4">
    <name type="scientific">Actinomyces respiraculi</name>
    <dbReference type="NCBI Taxonomy" id="2744574"/>
    <lineage>
        <taxon>Bacteria</taxon>
        <taxon>Bacillati</taxon>
        <taxon>Actinomycetota</taxon>
        <taxon>Actinomycetes</taxon>
        <taxon>Actinomycetales</taxon>
        <taxon>Actinomycetaceae</taxon>
        <taxon>Actinomyces</taxon>
    </lineage>
</organism>
<dbReference type="KEGG" id="arep:ID810_10985"/>
<name>A0A7T0LK39_9ACTO</name>